<dbReference type="Proteomes" id="UP000193240">
    <property type="component" value="Unassembled WGS sequence"/>
</dbReference>
<keyword evidence="2" id="KW-0808">Transferase</keyword>
<dbReference type="InterPro" id="IPR009288">
    <property type="entry name" value="AIG2-like_dom"/>
</dbReference>
<dbReference type="Gene3D" id="3.10.490.10">
    <property type="entry name" value="Gamma-glutamyl cyclotransferase-like"/>
    <property type="match status" value="1"/>
</dbReference>
<dbReference type="PANTHER" id="PTHR31544">
    <property type="entry name" value="AIG2-LIKE PROTEIN D"/>
    <property type="match status" value="1"/>
</dbReference>
<accession>A0A1Y2LT09</accession>
<organism evidence="6 7">
    <name type="scientific">Epicoccum nigrum</name>
    <name type="common">Soil fungus</name>
    <name type="synonym">Epicoccum purpurascens</name>
    <dbReference type="NCBI Taxonomy" id="105696"/>
    <lineage>
        <taxon>Eukaryota</taxon>
        <taxon>Fungi</taxon>
        <taxon>Dikarya</taxon>
        <taxon>Ascomycota</taxon>
        <taxon>Pezizomycotina</taxon>
        <taxon>Dothideomycetes</taxon>
        <taxon>Pleosporomycetidae</taxon>
        <taxon>Pleosporales</taxon>
        <taxon>Pleosporineae</taxon>
        <taxon>Didymellaceae</taxon>
        <taxon>Epicoccum</taxon>
    </lineage>
</organism>
<reference evidence="6 7" key="1">
    <citation type="journal article" date="2017" name="Genome Announc.">
        <title>Genome sequence of the saprophytic ascomycete Epicoccum nigrum ICMP 19927 strain isolated from New Zealand.</title>
        <authorList>
            <person name="Fokin M."/>
            <person name="Fleetwood D."/>
            <person name="Weir B.S."/>
            <person name="Villas-Boas S.G."/>
        </authorList>
    </citation>
    <scope>NUCLEOTIDE SEQUENCE [LARGE SCALE GENOMIC DNA]</scope>
    <source>
        <strain evidence="6 7">ICMP 19927</strain>
    </source>
</reference>
<sequence>MDLASLYAHQTRKRRCPPSSPPCTSPSTNPYPSTTMSHTAFFYGTLMAPPVLHRVIWGTASPPTPAHASLLAIRPAILHGHVRRRVKGADYPAVTPSSAESEVRGTLVAGLTDGDVWRLDIFEGSEYERRHVRVRVWGEEGKGGKGEVEAQTYVWVAGEQRLEPQEWDFDHFVKEKMGRWVGEEAEDEGFKDVDDAVDAMQDPTGGRGLNGDIARQLETGGKEAEKALGSAV</sequence>
<evidence type="ECO:0000256" key="1">
    <source>
        <dbReference type="ARBA" id="ARBA00008861"/>
    </source>
</evidence>
<dbReference type="InterPro" id="IPR036568">
    <property type="entry name" value="GGCT-like_sf"/>
</dbReference>
<dbReference type="SUPFAM" id="SSF110857">
    <property type="entry name" value="Gamma-glutamyl cyclotransferase-like"/>
    <property type="match status" value="1"/>
</dbReference>
<proteinExistence type="inferred from homology"/>
<feature type="domain" description="Gamma-glutamylcyclotransferase AIG2-like" evidence="5">
    <location>
        <begin position="41"/>
        <end position="168"/>
    </location>
</feature>
<dbReference type="InterPro" id="IPR013024">
    <property type="entry name" value="GGCT-like"/>
</dbReference>
<dbReference type="Pfam" id="PF06094">
    <property type="entry name" value="GGACT"/>
    <property type="match status" value="1"/>
</dbReference>
<evidence type="ECO:0000313" key="6">
    <source>
        <dbReference type="EMBL" id="OSS46996.1"/>
    </source>
</evidence>
<evidence type="ECO:0000256" key="4">
    <source>
        <dbReference type="SAM" id="MobiDB-lite"/>
    </source>
</evidence>
<feature type="region of interest" description="Disordered" evidence="4">
    <location>
        <begin position="1"/>
        <end position="31"/>
    </location>
</feature>
<name>A0A1Y2LT09_EPING</name>
<evidence type="ECO:0000313" key="7">
    <source>
        <dbReference type="Proteomes" id="UP000193240"/>
    </source>
</evidence>
<evidence type="ECO:0000259" key="5">
    <source>
        <dbReference type="Pfam" id="PF06094"/>
    </source>
</evidence>
<comment type="similarity">
    <text evidence="1">Belongs to the gamma-glutamylcyclotransferase family.</text>
</comment>
<gene>
    <name evidence="6" type="ORF">B5807_08734</name>
</gene>
<dbReference type="GO" id="GO:0016740">
    <property type="term" value="F:transferase activity"/>
    <property type="evidence" value="ECO:0007669"/>
    <property type="project" value="UniProtKB-KW"/>
</dbReference>
<dbReference type="OMA" id="DPEPWQK"/>
<dbReference type="InterPro" id="IPR045038">
    <property type="entry name" value="AIG2-like"/>
</dbReference>
<evidence type="ECO:0000256" key="3">
    <source>
        <dbReference type="ARBA" id="ARBA00030602"/>
    </source>
</evidence>
<dbReference type="CDD" id="cd06661">
    <property type="entry name" value="GGCT_like"/>
    <property type="match status" value="1"/>
</dbReference>
<keyword evidence="7" id="KW-1185">Reference proteome</keyword>
<evidence type="ECO:0000256" key="2">
    <source>
        <dbReference type="ARBA" id="ARBA00022679"/>
    </source>
</evidence>
<dbReference type="AlphaFoldDB" id="A0A1Y2LT09"/>
<protein>
    <recommendedName>
        <fullName evidence="3">Putative gamma-glutamylcyclotransferase</fullName>
    </recommendedName>
</protein>
<dbReference type="PANTHER" id="PTHR31544:SF2">
    <property type="entry name" value="AIG2-LIKE PROTEIN D"/>
    <property type="match status" value="1"/>
</dbReference>
<dbReference type="EMBL" id="KZ107850">
    <property type="protein sequence ID" value="OSS46996.1"/>
    <property type="molecule type" value="Genomic_DNA"/>
</dbReference>
<dbReference type="InParanoid" id="A0A1Y2LT09"/>